<reference evidence="1" key="1">
    <citation type="submission" date="2020-07" db="EMBL/GenBank/DDBJ databases">
        <title>Multicomponent nature underlies the extraordinary mechanical properties of spider dragline silk.</title>
        <authorList>
            <person name="Kono N."/>
            <person name="Nakamura H."/>
            <person name="Mori M."/>
            <person name="Yoshida Y."/>
            <person name="Ohtoshi R."/>
            <person name="Malay A.D."/>
            <person name="Moran D.A.P."/>
            <person name="Tomita M."/>
            <person name="Numata K."/>
            <person name="Arakawa K."/>
        </authorList>
    </citation>
    <scope>NUCLEOTIDE SEQUENCE</scope>
</reference>
<dbReference type="EMBL" id="BMAO01006774">
    <property type="protein sequence ID" value="GFR11440.1"/>
    <property type="molecule type" value="Genomic_DNA"/>
</dbReference>
<organism evidence="1 2">
    <name type="scientific">Trichonephila clavata</name>
    <name type="common">Joro spider</name>
    <name type="synonym">Nephila clavata</name>
    <dbReference type="NCBI Taxonomy" id="2740835"/>
    <lineage>
        <taxon>Eukaryota</taxon>
        <taxon>Metazoa</taxon>
        <taxon>Ecdysozoa</taxon>
        <taxon>Arthropoda</taxon>
        <taxon>Chelicerata</taxon>
        <taxon>Arachnida</taxon>
        <taxon>Araneae</taxon>
        <taxon>Araneomorphae</taxon>
        <taxon>Entelegynae</taxon>
        <taxon>Araneoidea</taxon>
        <taxon>Nephilidae</taxon>
        <taxon>Trichonephila</taxon>
    </lineage>
</organism>
<evidence type="ECO:0000313" key="1">
    <source>
        <dbReference type="EMBL" id="GFR11440.1"/>
    </source>
</evidence>
<name>A0A8X6LIV6_TRICU</name>
<protein>
    <submittedName>
        <fullName evidence="1">Uncharacterized protein</fullName>
    </submittedName>
</protein>
<dbReference type="Proteomes" id="UP000887116">
    <property type="component" value="Unassembled WGS sequence"/>
</dbReference>
<sequence>MGGAKPDQWGNSRLKEFIQALDLKRAGRIMEDPVDDHCLNMEGVGVPPPSQMMKDVLNSKVLKRHPRPIAGNNVELKSLDVKIFIEGKMTEFLPCPFHS</sequence>
<gene>
    <name evidence="1" type="ORF">TNCT_194052</name>
</gene>
<accession>A0A8X6LIV6</accession>
<dbReference type="AlphaFoldDB" id="A0A8X6LIV6"/>
<keyword evidence="2" id="KW-1185">Reference proteome</keyword>
<proteinExistence type="predicted"/>
<evidence type="ECO:0000313" key="2">
    <source>
        <dbReference type="Proteomes" id="UP000887116"/>
    </source>
</evidence>
<comment type="caution">
    <text evidence="1">The sequence shown here is derived from an EMBL/GenBank/DDBJ whole genome shotgun (WGS) entry which is preliminary data.</text>
</comment>